<feature type="domain" description="FAD/NAD(P)-binding" evidence="12">
    <location>
        <begin position="244"/>
        <end position="565"/>
    </location>
</feature>
<evidence type="ECO:0000259" key="13">
    <source>
        <dbReference type="Pfam" id="PF09335"/>
    </source>
</evidence>
<dbReference type="PANTHER" id="PTHR43014:SF2">
    <property type="entry name" value="MERCURIC REDUCTASE"/>
    <property type="match status" value="1"/>
</dbReference>
<evidence type="ECO:0000259" key="12">
    <source>
        <dbReference type="Pfam" id="PF07992"/>
    </source>
</evidence>
<keyword evidence="15" id="KW-1185">Reference proteome</keyword>
<evidence type="ECO:0000256" key="6">
    <source>
        <dbReference type="ARBA" id="ARBA00023002"/>
    </source>
</evidence>
<feature type="domain" description="VTT" evidence="13">
    <location>
        <begin position="76"/>
        <end position="189"/>
    </location>
</feature>
<feature type="transmembrane region" description="Helical" evidence="10">
    <location>
        <begin position="12"/>
        <end position="33"/>
    </location>
</feature>
<keyword evidence="3 9" id="KW-0285">Flavoprotein</keyword>
<dbReference type="Proteomes" id="UP000054363">
    <property type="component" value="Unassembled WGS sequence"/>
</dbReference>
<keyword evidence="4 9" id="KW-0274">FAD</keyword>
<organism evidence="14 15">
    <name type="scientific">Pseudidiomarina salinarum</name>
    <dbReference type="NCBI Taxonomy" id="435908"/>
    <lineage>
        <taxon>Bacteria</taxon>
        <taxon>Pseudomonadati</taxon>
        <taxon>Pseudomonadota</taxon>
        <taxon>Gammaproteobacteria</taxon>
        <taxon>Alteromonadales</taxon>
        <taxon>Idiomarinaceae</taxon>
        <taxon>Pseudidiomarina</taxon>
    </lineage>
</organism>
<dbReference type="EMBL" id="JPER01000001">
    <property type="protein sequence ID" value="KFZ31941.1"/>
    <property type="molecule type" value="Genomic_DNA"/>
</dbReference>
<evidence type="ECO:0000259" key="11">
    <source>
        <dbReference type="Pfam" id="PF02852"/>
    </source>
</evidence>
<dbReference type="PRINTS" id="PR00411">
    <property type="entry name" value="PNDRDTASEI"/>
</dbReference>
<feature type="domain" description="Pyridine nucleotide-disulphide oxidoreductase dimerisation" evidence="11">
    <location>
        <begin position="587"/>
        <end position="693"/>
    </location>
</feature>
<dbReference type="Pfam" id="PF02852">
    <property type="entry name" value="Pyr_redox_dim"/>
    <property type="match status" value="1"/>
</dbReference>
<evidence type="ECO:0000313" key="15">
    <source>
        <dbReference type="Proteomes" id="UP000054363"/>
    </source>
</evidence>
<reference evidence="14 15" key="1">
    <citation type="submission" date="2014-06" db="EMBL/GenBank/DDBJ databases">
        <title>The draft genome sequence of Idiomarina salinarum ISL-52.</title>
        <authorList>
            <person name="Du J."/>
            <person name="Shao Z."/>
        </authorList>
    </citation>
    <scope>NUCLEOTIDE SEQUENCE [LARGE SCALE GENOMIC DNA]</scope>
    <source>
        <strain evidence="14 15">ISL-52</strain>
    </source>
</reference>
<feature type="transmembrane region" description="Helical" evidence="10">
    <location>
        <begin position="205"/>
        <end position="223"/>
    </location>
</feature>
<dbReference type="SUPFAM" id="SSF51905">
    <property type="entry name" value="FAD/NAD(P)-binding domain"/>
    <property type="match status" value="1"/>
</dbReference>
<keyword evidence="10" id="KW-1133">Transmembrane helix</keyword>
<dbReference type="FunFam" id="3.30.390.30:FF:000001">
    <property type="entry name" value="Dihydrolipoyl dehydrogenase"/>
    <property type="match status" value="1"/>
</dbReference>
<dbReference type="InterPro" id="IPR004099">
    <property type="entry name" value="Pyr_nucl-diS_OxRdtase_dimer"/>
</dbReference>
<evidence type="ECO:0000256" key="2">
    <source>
        <dbReference type="ARBA" id="ARBA00007532"/>
    </source>
</evidence>
<dbReference type="SUPFAM" id="SSF55424">
    <property type="entry name" value="FAD/NAD-linked reductases, dimerisation (C-terminal) domain"/>
    <property type="match status" value="1"/>
</dbReference>
<feature type="transmembrane region" description="Helical" evidence="10">
    <location>
        <begin position="139"/>
        <end position="159"/>
    </location>
</feature>
<comment type="cofactor">
    <cofactor evidence="1">
        <name>FAD</name>
        <dbReference type="ChEBI" id="CHEBI:57692"/>
    </cofactor>
</comment>
<evidence type="ECO:0000256" key="7">
    <source>
        <dbReference type="ARBA" id="ARBA00023157"/>
    </source>
</evidence>
<dbReference type="Pfam" id="PF09335">
    <property type="entry name" value="VTT_dom"/>
    <property type="match status" value="1"/>
</dbReference>
<dbReference type="InterPro" id="IPR023753">
    <property type="entry name" value="FAD/NAD-binding_dom"/>
</dbReference>
<dbReference type="AlphaFoldDB" id="A0A094JHB0"/>
<dbReference type="PANTHER" id="PTHR43014">
    <property type="entry name" value="MERCURIC REDUCTASE"/>
    <property type="match status" value="1"/>
</dbReference>
<dbReference type="Gene3D" id="3.30.390.30">
    <property type="match status" value="1"/>
</dbReference>
<keyword evidence="7" id="KW-1015">Disulfide bond</keyword>
<dbReference type="InterPro" id="IPR036188">
    <property type="entry name" value="FAD/NAD-bd_sf"/>
</dbReference>
<keyword evidence="5" id="KW-0521">NADP</keyword>
<protein>
    <submittedName>
        <fullName evidence="14">Pyridine nucleotide-disulfide oxidoreductase</fullName>
    </submittedName>
</protein>
<dbReference type="InterPro" id="IPR012999">
    <property type="entry name" value="Pyr_OxRdtase_I_AS"/>
</dbReference>
<evidence type="ECO:0000256" key="3">
    <source>
        <dbReference type="ARBA" id="ARBA00022630"/>
    </source>
</evidence>
<dbReference type="PROSITE" id="PS00076">
    <property type="entry name" value="PYRIDINE_REDOX_1"/>
    <property type="match status" value="1"/>
</dbReference>
<evidence type="ECO:0000256" key="10">
    <source>
        <dbReference type="SAM" id="Phobius"/>
    </source>
</evidence>
<proteinExistence type="inferred from homology"/>
<keyword evidence="10" id="KW-0812">Transmembrane</keyword>
<evidence type="ECO:0000256" key="4">
    <source>
        <dbReference type="ARBA" id="ARBA00022827"/>
    </source>
</evidence>
<keyword evidence="10" id="KW-0472">Membrane</keyword>
<dbReference type="GO" id="GO:0003955">
    <property type="term" value="F:NAD(P)H dehydrogenase (quinone) activity"/>
    <property type="evidence" value="ECO:0007669"/>
    <property type="project" value="TreeGrafter"/>
</dbReference>
<dbReference type="eggNOG" id="COG1249">
    <property type="taxonomic scope" value="Bacteria"/>
</dbReference>
<accession>A0A094JHB0</accession>
<evidence type="ECO:0000256" key="1">
    <source>
        <dbReference type="ARBA" id="ARBA00001974"/>
    </source>
</evidence>
<dbReference type="RefSeq" id="WP_034774533.1">
    <property type="nucleotide sequence ID" value="NZ_JPER01000001.1"/>
</dbReference>
<evidence type="ECO:0000256" key="5">
    <source>
        <dbReference type="ARBA" id="ARBA00022857"/>
    </source>
</evidence>
<dbReference type="GO" id="GO:0005886">
    <property type="term" value="C:plasma membrane"/>
    <property type="evidence" value="ECO:0007669"/>
    <property type="project" value="UniProtKB-ARBA"/>
</dbReference>
<evidence type="ECO:0000313" key="14">
    <source>
        <dbReference type="EMBL" id="KFZ31941.1"/>
    </source>
</evidence>
<dbReference type="Gene3D" id="3.50.50.60">
    <property type="entry name" value="FAD/NAD(P)-binding domain"/>
    <property type="match status" value="2"/>
</dbReference>
<dbReference type="OrthoDB" id="9800167at2"/>
<feature type="transmembrane region" description="Helical" evidence="10">
    <location>
        <begin position="53"/>
        <end position="76"/>
    </location>
</feature>
<evidence type="ECO:0000256" key="9">
    <source>
        <dbReference type="RuleBase" id="RU003691"/>
    </source>
</evidence>
<dbReference type="PRINTS" id="PR00368">
    <property type="entry name" value="FADPNR"/>
</dbReference>
<feature type="transmembrane region" description="Helical" evidence="10">
    <location>
        <begin position="166"/>
        <end position="185"/>
    </location>
</feature>
<dbReference type="GO" id="GO:0050660">
    <property type="term" value="F:flavin adenine dinucleotide binding"/>
    <property type="evidence" value="ECO:0007669"/>
    <property type="project" value="TreeGrafter"/>
</dbReference>
<name>A0A094JHB0_9GAMM</name>
<gene>
    <name evidence="14" type="ORF">IDSA_04495</name>
</gene>
<dbReference type="eggNOG" id="COG0398">
    <property type="taxonomic scope" value="Bacteria"/>
</dbReference>
<keyword evidence="6 9" id="KW-0560">Oxidoreductase</keyword>
<comment type="caution">
    <text evidence="14">The sequence shown here is derived from an EMBL/GenBank/DDBJ whole genome shotgun (WGS) entry which is preliminary data.</text>
</comment>
<sequence length="721" mass="79788">MKKTTGSSTKLIIVAVIAALVAVIFGFDLHQYLELDKLKEHQQTLAEWKETHWLMLFAGYFVAYVIVTALSVPGAAVMTLGAGALFGLWWGLLLASFASTFGATLAFLSARYVLRDWIEERFSKRLKAINKGIDRDGKYYLLTLRLVPVFPFWIINLVMGLTRIRLWTYYWVSQVGMLLGTAVYVNAGTQLAQVDKLGDIFSLELIISFGLLAIFPLIAKWLVNFIKQRKLVSHWQKPKKFDDNLLVIGAGSGGLVSAYIAAAIKAKVTLVEQNEMGGDCLNTGCVPSKSLLHIAHGRHEALRLNEQGVSVTADGVDFGAVMKSVHQVIKDIAPHDSPERYESLGVNVEIGRAQLVSPWKVEITAGDGSKTTRTARNIVLATGARPFIPPIDGLEDTSYLTTETIWSLTELPKKFVVMGGGPVGAELAQAFARLGSEVTIVEAQSQLLPKEDPDVADLVRSQFEADGIKLMLGWKAVAVEQDDDGKPRLRIENSDEEQQLLDYDQLLVAVGRKANLEGYGLSDIGVEVNNTVRTNDFLQTSSPSIYAVGDVAGPYQFTHTASHQAWYAAVNALFDPFKKFKVDYKVIPWATFTDPEVATVGLTEQEAKHQDINYDLTTYDISDLDRAIADQQAKGLVKVLTKPGSDKILGATLVGHHAADMVGEFILAMKHDLGLKKIMGTIHIYPTMSEANKYVAGNWRRANQPERLLKWLERFHRWRRG</sequence>
<dbReference type="InterPro" id="IPR032816">
    <property type="entry name" value="VTT_dom"/>
</dbReference>
<dbReference type="Pfam" id="PF07992">
    <property type="entry name" value="Pyr_redox_2"/>
    <property type="match status" value="1"/>
</dbReference>
<dbReference type="InterPro" id="IPR016156">
    <property type="entry name" value="FAD/NAD-linked_Rdtase_dimer_sf"/>
</dbReference>
<evidence type="ECO:0000256" key="8">
    <source>
        <dbReference type="ARBA" id="ARBA00023284"/>
    </source>
</evidence>
<dbReference type="GO" id="GO:0016668">
    <property type="term" value="F:oxidoreductase activity, acting on a sulfur group of donors, NAD(P) as acceptor"/>
    <property type="evidence" value="ECO:0007669"/>
    <property type="project" value="InterPro"/>
</dbReference>
<feature type="transmembrane region" description="Helical" evidence="10">
    <location>
        <begin position="244"/>
        <end position="264"/>
    </location>
</feature>
<feature type="transmembrane region" description="Helical" evidence="10">
    <location>
        <begin position="88"/>
        <end position="114"/>
    </location>
</feature>
<keyword evidence="8 9" id="KW-0676">Redox-active center</keyword>
<dbReference type="STRING" id="435908.IDSA_04495"/>
<comment type="similarity">
    <text evidence="2 9">Belongs to the class-I pyridine nucleotide-disulfide oxidoreductase family.</text>
</comment>